<evidence type="ECO:0000313" key="5">
    <source>
        <dbReference type="Proteomes" id="UP000193224"/>
    </source>
</evidence>
<evidence type="ECO:0000256" key="1">
    <source>
        <dbReference type="ARBA" id="ARBA00022729"/>
    </source>
</evidence>
<organism evidence="4 5">
    <name type="scientific">Roseovarius aestuarii</name>
    <dbReference type="NCBI Taxonomy" id="475083"/>
    <lineage>
        <taxon>Bacteria</taxon>
        <taxon>Pseudomonadati</taxon>
        <taxon>Pseudomonadota</taxon>
        <taxon>Alphaproteobacteria</taxon>
        <taxon>Rhodobacterales</taxon>
        <taxon>Roseobacteraceae</taxon>
        <taxon>Roseovarius</taxon>
    </lineage>
</organism>
<accession>A0A1X7BPV7</accession>
<gene>
    <name evidence="4" type="ORF">ROA7745_01061</name>
</gene>
<feature type="chain" id="PRO_5012236849" description="Outer membrane protein beta-barrel domain-containing protein" evidence="2">
    <location>
        <begin position="22"/>
        <end position="228"/>
    </location>
</feature>
<dbReference type="Proteomes" id="UP000193224">
    <property type="component" value="Unassembled WGS sequence"/>
</dbReference>
<dbReference type="Gene3D" id="2.40.160.20">
    <property type="match status" value="1"/>
</dbReference>
<sequence>MKNILKCAAVALAMTTMPAAAEVELSLYLGVQSVQGSTGSGTFPGGVPVSRSFDWEGRPLENPYYYGGRAMWWTQSNIGFGIEGTHTKAYASTADLAAIGASSFELSDGHNIITANIMKRWPGAFKLEKFTPYVGAGAGIAIPHVDVTVNGASNRTFGYETTGPALRGIAGIKYDLNDHWALFTEYQFTWSDNDITIDADPLVPGQLPGSISTDILTHAVNIGVSYSF</sequence>
<feature type="domain" description="Outer membrane protein beta-barrel" evidence="3">
    <location>
        <begin position="8"/>
        <end position="228"/>
    </location>
</feature>
<name>A0A1X7BPV7_9RHOB</name>
<evidence type="ECO:0000313" key="4">
    <source>
        <dbReference type="EMBL" id="SMC11249.1"/>
    </source>
</evidence>
<protein>
    <recommendedName>
        <fullName evidence="3">Outer membrane protein beta-barrel domain-containing protein</fullName>
    </recommendedName>
</protein>
<dbReference type="AlphaFoldDB" id="A0A1X7BPV7"/>
<dbReference type="SUPFAM" id="SSF56925">
    <property type="entry name" value="OMPA-like"/>
    <property type="match status" value="1"/>
</dbReference>
<dbReference type="OrthoDB" id="9810784at2"/>
<feature type="signal peptide" evidence="2">
    <location>
        <begin position="1"/>
        <end position="21"/>
    </location>
</feature>
<keyword evidence="5" id="KW-1185">Reference proteome</keyword>
<evidence type="ECO:0000256" key="2">
    <source>
        <dbReference type="SAM" id="SignalP"/>
    </source>
</evidence>
<dbReference type="InterPro" id="IPR027385">
    <property type="entry name" value="Beta-barrel_OMP"/>
</dbReference>
<reference evidence="4 5" key="1">
    <citation type="submission" date="2017-03" db="EMBL/GenBank/DDBJ databases">
        <authorList>
            <person name="Afonso C.L."/>
            <person name="Miller P.J."/>
            <person name="Scott M.A."/>
            <person name="Spackman E."/>
            <person name="Goraichik I."/>
            <person name="Dimitrov K.M."/>
            <person name="Suarez D.L."/>
            <person name="Swayne D.E."/>
        </authorList>
    </citation>
    <scope>NUCLEOTIDE SEQUENCE [LARGE SCALE GENOMIC DNA]</scope>
    <source>
        <strain evidence="4 5">CECT 7745</strain>
    </source>
</reference>
<keyword evidence="1 2" id="KW-0732">Signal</keyword>
<dbReference type="EMBL" id="FWXB01000003">
    <property type="protein sequence ID" value="SMC11249.1"/>
    <property type="molecule type" value="Genomic_DNA"/>
</dbReference>
<dbReference type="Pfam" id="PF13505">
    <property type="entry name" value="OMP_b-brl"/>
    <property type="match status" value="1"/>
</dbReference>
<dbReference type="InterPro" id="IPR011250">
    <property type="entry name" value="OMP/PagP_B-barrel"/>
</dbReference>
<evidence type="ECO:0000259" key="3">
    <source>
        <dbReference type="Pfam" id="PF13505"/>
    </source>
</evidence>
<dbReference type="RefSeq" id="WP_085799226.1">
    <property type="nucleotide sequence ID" value="NZ_FWXB01000003.1"/>
</dbReference>
<proteinExistence type="predicted"/>